<dbReference type="PROSITE" id="PS50928">
    <property type="entry name" value="ABC_TM1"/>
    <property type="match status" value="1"/>
</dbReference>
<dbReference type="EMBL" id="JBHLVF010000064">
    <property type="protein sequence ID" value="MFC0396705.1"/>
    <property type="molecule type" value="Genomic_DNA"/>
</dbReference>
<proteinExistence type="inferred from homology"/>
<comment type="caution">
    <text evidence="9">The sequence shown here is derived from an EMBL/GenBank/DDBJ whole genome shotgun (WGS) entry which is preliminary data.</text>
</comment>
<dbReference type="InterPro" id="IPR000515">
    <property type="entry name" value="MetI-like"/>
</dbReference>
<dbReference type="CDD" id="cd06261">
    <property type="entry name" value="TM_PBP2"/>
    <property type="match status" value="1"/>
</dbReference>
<evidence type="ECO:0000256" key="1">
    <source>
        <dbReference type="ARBA" id="ARBA00004651"/>
    </source>
</evidence>
<name>A0ABV6JLA3_9BACL</name>
<evidence type="ECO:0000256" key="3">
    <source>
        <dbReference type="ARBA" id="ARBA00022475"/>
    </source>
</evidence>
<comment type="similarity">
    <text evidence="7">Belongs to the binding-protein-dependent transport system permease family.</text>
</comment>
<feature type="transmembrane region" description="Helical" evidence="7">
    <location>
        <begin position="259"/>
        <end position="280"/>
    </location>
</feature>
<organism evidence="9 10">
    <name type="scientific">Paenibacillus mendelii</name>
    <dbReference type="NCBI Taxonomy" id="206163"/>
    <lineage>
        <taxon>Bacteria</taxon>
        <taxon>Bacillati</taxon>
        <taxon>Bacillota</taxon>
        <taxon>Bacilli</taxon>
        <taxon>Bacillales</taxon>
        <taxon>Paenibacillaceae</taxon>
        <taxon>Paenibacillus</taxon>
    </lineage>
</organism>
<feature type="transmembrane region" description="Helical" evidence="7">
    <location>
        <begin position="140"/>
        <end position="160"/>
    </location>
</feature>
<dbReference type="SUPFAM" id="SSF161098">
    <property type="entry name" value="MetI-like"/>
    <property type="match status" value="1"/>
</dbReference>
<keyword evidence="2 7" id="KW-0813">Transport</keyword>
<feature type="transmembrane region" description="Helical" evidence="7">
    <location>
        <begin position="77"/>
        <end position="96"/>
    </location>
</feature>
<evidence type="ECO:0000313" key="10">
    <source>
        <dbReference type="Proteomes" id="UP001589818"/>
    </source>
</evidence>
<keyword evidence="3" id="KW-1003">Cell membrane</keyword>
<evidence type="ECO:0000256" key="7">
    <source>
        <dbReference type="RuleBase" id="RU363032"/>
    </source>
</evidence>
<evidence type="ECO:0000256" key="2">
    <source>
        <dbReference type="ARBA" id="ARBA00022448"/>
    </source>
</evidence>
<feature type="transmembrane region" description="Helical" evidence="7">
    <location>
        <begin position="181"/>
        <end position="203"/>
    </location>
</feature>
<feature type="transmembrane region" description="Helical" evidence="7">
    <location>
        <begin position="12"/>
        <end position="30"/>
    </location>
</feature>
<gene>
    <name evidence="9" type="ORF">ACFFJ8_35815</name>
</gene>
<evidence type="ECO:0000256" key="5">
    <source>
        <dbReference type="ARBA" id="ARBA00022989"/>
    </source>
</evidence>
<evidence type="ECO:0000259" key="8">
    <source>
        <dbReference type="PROSITE" id="PS50928"/>
    </source>
</evidence>
<dbReference type="Proteomes" id="UP001589818">
    <property type="component" value="Unassembled WGS sequence"/>
</dbReference>
<comment type="subcellular location">
    <subcellularLocation>
        <location evidence="1 7">Cell membrane</location>
        <topology evidence="1 7">Multi-pass membrane protein</topology>
    </subcellularLocation>
</comment>
<keyword evidence="5 7" id="KW-1133">Transmembrane helix</keyword>
<evidence type="ECO:0000256" key="4">
    <source>
        <dbReference type="ARBA" id="ARBA00022692"/>
    </source>
</evidence>
<dbReference type="InterPro" id="IPR035906">
    <property type="entry name" value="MetI-like_sf"/>
</dbReference>
<feature type="domain" description="ABC transmembrane type-1" evidence="8">
    <location>
        <begin position="73"/>
        <end position="280"/>
    </location>
</feature>
<evidence type="ECO:0000256" key="6">
    <source>
        <dbReference type="ARBA" id="ARBA00023136"/>
    </source>
</evidence>
<keyword evidence="6 7" id="KW-0472">Membrane</keyword>
<evidence type="ECO:0000313" key="9">
    <source>
        <dbReference type="EMBL" id="MFC0396705.1"/>
    </source>
</evidence>
<dbReference type="PANTHER" id="PTHR43744:SF9">
    <property type="entry name" value="POLYGALACTURONAN_RHAMNOGALACTURONAN TRANSPORT SYSTEM PERMEASE PROTEIN YTCP"/>
    <property type="match status" value="1"/>
</dbReference>
<protein>
    <submittedName>
        <fullName evidence="9">Carbohydrate ABC transporter permease</fullName>
    </submittedName>
</protein>
<dbReference type="Gene3D" id="1.10.3720.10">
    <property type="entry name" value="MetI-like"/>
    <property type="match status" value="1"/>
</dbReference>
<sequence length="295" mass="33442">MRKSKAEKLFTIVNYAILIVLSFSILFPFWRIVMLSLNEGIDSMRGGIYFWPRVFTLDNYSVIFARSEIMNAYKVTIFRTVVGTILSVFLMSLMAYGLSKRHLRGRQLVNVLVLFTMFFSGGLIPFYLLLKDLHLLNSVWVYIVPSLYSAWNLILFRTFFQQLPAALEESAKIDGASDLIVYFRIVVPLSMPIFATISLFVAVGHWNDWFSGTVYVRDPNLVPLQTLLMSIIRENDSTKMIAGGVADLSSEGVRTVTSYSVKMATLIATILPVIMLYPFLQKYFVKGVMVGSIKG</sequence>
<dbReference type="PANTHER" id="PTHR43744">
    <property type="entry name" value="ABC TRANSPORTER PERMEASE PROTEIN MG189-RELATED-RELATED"/>
    <property type="match status" value="1"/>
</dbReference>
<keyword evidence="10" id="KW-1185">Reference proteome</keyword>
<feature type="transmembrane region" description="Helical" evidence="7">
    <location>
        <begin position="108"/>
        <end position="128"/>
    </location>
</feature>
<accession>A0ABV6JLA3</accession>
<reference evidence="9 10" key="1">
    <citation type="submission" date="2024-09" db="EMBL/GenBank/DDBJ databases">
        <authorList>
            <person name="Sun Q."/>
            <person name="Mori K."/>
        </authorList>
    </citation>
    <scope>NUCLEOTIDE SEQUENCE [LARGE SCALE GENOMIC DNA]</scope>
    <source>
        <strain evidence="9 10">CCM 4839</strain>
    </source>
</reference>
<dbReference type="RefSeq" id="WP_204821376.1">
    <property type="nucleotide sequence ID" value="NZ_JANHOF010000012.1"/>
</dbReference>
<dbReference type="Pfam" id="PF00528">
    <property type="entry name" value="BPD_transp_1"/>
    <property type="match status" value="1"/>
</dbReference>
<keyword evidence="4 7" id="KW-0812">Transmembrane</keyword>